<feature type="compositionally biased region" description="Polar residues" evidence="1">
    <location>
        <begin position="31"/>
        <end position="60"/>
    </location>
</feature>
<evidence type="ECO:0000256" key="1">
    <source>
        <dbReference type="SAM" id="MobiDB-lite"/>
    </source>
</evidence>
<organism evidence="3 4">
    <name type="scientific">Rotaria magnacalcarata</name>
    <dbReference type="NCBI Taxonomy" id="392030"/>
    <lineage>
        <taxon>Eukaryota</taxon>
        <taxon>Metazoa</taxon>
        <taxon>Spiralia</taxon>
        <taxon>Gnathifera</taxon>
        <taxon>Rotifera</taxon>
        <taxon>Eurotatoria</taxon>
        <taxon>Bdelloidea</taxon>
        <taxon>Philodinida</taxon>
        <taxon>Philodinidae</taxon>
        <taxon>Rotaria</taxon>
    </lineage>
</organism>
<evidence type="ECO:0000313" key="4">
    <source>
        <dbReference type="Proteomes" id="UP000681720"/>
    </source>
</evidence>
<gene>
    <name evidence="2" type="ORF">BYL167_LOCUS71305</name>
    <name evidence="3" type="ORF">GIL414_LOCUS81959</name>
</gene>
<dbReference type="Proteomes" id="UP000681967">
    <property type="component" value="Unassembled WGS sequence"/>
</dbReference>
<dbReference type="AlphaFoldDB" id="A0A8S3JB39"/>
<accession>A0A8S3JB39</accession>
<dbReference type="Proteomes" id="UP000681720">
    <property type="component" value="Unassembled WGS sequence"/>
</dbReference>
<dbReference type="EMBL" id="CAJOBJ010358829">
    <property type="protein sequence ID" value="CAF5216591.1"/>
    <property type="molecule type" value="Genomic_DNA"/>
</dbReference>
<feature type="region of interest" description="Disordered" evidence="1">
    <location>
        <begin position="31"/>
        <end position="67"/>
    </location>
</feature>
<name>A0A8S3JB39_9BILA</name>
<reference evidence="3" key="1">
    <citation type="submission" date="2021-02" db="EMBL/GenBank/DDBJ databases">
        <authorList>
            <person name="Nowell W R."/>
        </authorList>
    </citation>
    <scope>NUCLEOTIDE SEQUENCE</scope>
</reference>
<dbReference type="EMBL" id="CAJOBH010255059">
    <property type="protein sequence ID" value="CAF5146511.1"/>
    <property type="molecule type" value="Genomic_DNA"/>
</dbReference>
<protein>
    <submittedName>
        <fullName evidence="3">Uncharacterized protein</fullName>
    </submittedName>
</protein>
<evidence type="ECO:0000313" key="3">
    <source>
        <dbReference type="EMBL" id="CAF5216591.1"/>
    </source>
</evidence>
<comment type="caution">
    <text evidence="3">The sequence shown here is derived from an EMBL/GenBank/DDBJ whole genome shotgun (WGS) entry which is preliminary data.</text>
</comment>
<evidence type="ECO:0000313" key="2">
    <source>
        <dbReference type="EMBL" id="CAF5146511.1"/>
    </source>
</evidence>
<proteinExistence type="predicted"/>
<sequence length="143" mass="15907">MLSNYEENNTSAIIEPLARGVSAIRLDLGSSEASPLPSNRQSEQTEVNLRSPSENGNSSVIPKATNAKDSNSNTVSYLFLQRTSTEHTETIVALLYVIFLIKDKDKENHARRWNSIACLIRCLATSNLSEILQKCLLVKNRQT</sequence>